<dbReference type="Pfam" id="PF00015">
    <property type="entry name" value="MCPsignal"/>
    <property type="match status" value="1"/>
</dbReference>
<dbReference type="Proteomes" id="UP000638570">
    <property type="component" value="Unassembled WGS sequence"/>
</dbReference>
<gene>
    <name evidence="7" type="ORF">JKV55_10070</name>
</gene>
<sequence>MSSQFVSPHMAGRGPRMSLALRLRMKRACWLNRRSIAGLEQVFNGFAATRVSLLQRWAGQQWYFLETLGPRLDWRQPAANGALLRDQCRENGDCSELFMLSAEGRVLASSQAGREGLADTDAKVLAEAGARPFLHGPYADPVTLRLGPSSSRFHDAMTLMFYFPVRVKGELRGLLCARVPNDVMSDLIQREAGHIYPDSGDNYLFMVESRFDSRIAPGTALSRSRFEDSTFGGGENLKEGINTPWGQIRIRHHTELELRFTDPATGELHPGVKSTIARGHNCFVRYPGYADYRHIPVVGKGVTFSLPGSPDRFGMMCEADLAEVFSRRPLGWQLQAGYQACVLPVPAFNLAAAGLELALAPLLLGNLLMLLLSGWCFTRLEPRRLSRRLNEMTGVVRTLAEGEGNLRQRLDKSRLGRDETGELGMWMNSFIDNLDGMMGSVIAMAERLEQSNQGLFRVNRQTQDHSRTLSSAIEQMLAALASQQQQLDLASATAGEMKQAMDQVVVQTQQQLLSARDGNQRIREVVSSSAAVVRSLDGRATEIDDIVSAISDITKQTELLALNAAIEAARAGEFGRGFSVVADEVRALAARTAVAAEDIRHKVEGMQGETRAAVAMMENGVAEVDQGLRLVDQGGEAEQRLQQKVEQMFTAIRDMAETREQNRQATALIAGLTEEMNASFGELQRSTEQVKGTAFGLQQLVGSFEVSRGAGTTRPA</sequence>
<evidence type="ECO:0000313" key="8">
    <source>
        <dbReference type="Proteomes" id="UP000638570"/>
    </source>
</evidence>
<dbReference type="PANTHER" id="PTHR32089">
    <property type="entry name" value="METHYL-ACCEPTING CHEMOTAXIS PROTEIN MCPB"/>
    <property type="match status" value="1"/>
</dbReference>
<comment type="subcellular location">
    <subcellularLocation>
        <location evidence="1">Membrane</location>
    </subcellularLocation>
</comment>
<dbReference type="SMART" id="SM00304">
    <property type="entry name" value="HAMP"/>
    <property type="match status" value="1"/>
</dbReference>
<evidence type="ECO:0000256" key="3">
    <source>
        <dbReference type="ARBA" id="ARBA00029447"/>
    </source>
</evidence>
<proteinExistence type="inferred from homology"/>
<protein>
    <submittedName>
        <fullName evidence="7">Methyl-accepting chemotaxis protein</fullName>
    </submittedName>
</protein>
<dbReference type="PROSITE" id="PS50111">
    <property type="entry name" value="CHEMOTAXIS_TRANSDUC_2"/>
    <property type="match status" value="1"/>
</dbReference>
<organism evidence="7 8">
    <name type="scientific">Zobellella iuensis</name>
    <dbReference type="NCBI Taxonomy" id="2803811"/>
    <lineage>
        <taxon>Bacteria</taxon>
        <taxon>Pseudomonadati</taxon>
        <taxon>Pseudomonadota</taxon>
        <taxon>Gammaproteobacteria</taxon>
        <taxon>Aeromonadales</taxon>
        <taxon>Aeromonadaceae</taxon>
        <taxon>Zobellella</taxon>
    </lineage>
</organism>
<dbReference type="RefSeq" id="WP_202084825.1">
    <property type="nucleotide sequence ID" value="NZ_JAERTZ010000022.1"/>
</dbReference>
<dbReference type="SMART" id="SM00283">
    <property type="entry name" value="MA"/>
    <property type="match status" value="1"/>
</dbReference>
<evidence type="ECO:0000256" key="4">
    <source>
        <dbReference type="PROSITE-ProRule" id="PRU00284"/>
    </source>
</evidence>
<dbReference type="PANTHER" id="PTHR32089:SF112">
    <property type="entry name" value="LYSOZYME-LIKE PROTEIN-RELATED"/>
    <property type="match status" value="1"/>
</dbReference>
<evidence type="ECO:0000259" key="6">
    <source>
        <dbReference type="PROSITE" id="PS50885"/>
    </source>
</evidence>
<dbReference type="InterPro" id="IPR003660">
    <property type="entry name" value="HAMP_dom"/>
</dbReference>
<feature type="domain" description="HAMP" evidence="6">
    <location>
        <begin position="383"/>
        <end position="439"/>
    </location>
</feature>
<keyword evidence="8" id="KW-1185">Reference proteome</keyword>
<evidence type="ECO:0000313" key="7">
    <source>
        <dbReference type="EMBL" id="MBL1377673.1"/>
    </source>
</evidence>
<evidence type="ECO:0000259" key="5">
    <source>
        <dbReference type="PROSITE" id="PS50111"/>
    </source>
</evidence>
<dbReference type="PROSITE" id="PS50885">
    <property type="entry name" value="HAMP"/>
    <property type="match status" value="1"/>
</dbReference>
<keyword evidence="2 4" id="KW-0807">Transducer</keyword>
<dbReference type="PRINTS" id="PR00260">
    <property type="entry name" value="CHEMTRNSDUCR"/>
</dbReference>
<dbReference type="CDD" id="cd06225">
    <property type="entry name" value="HAMP"/>
    <property type="match status" value="1"/>
</dbReference>
<dbReference type="InterPro" id="IPR004089">
    <property type="entry name" value="MCPsignal_dom"/>
</dbReference>
<evidence type="ECO:0000256" key="1">
    <source>
        <dbReference type="ARBA" id="ARBA00004370"/>
    </source>
</evidence>
<accession>A0ABS1QU71</accession>
<dbReference type="SUPFAM" id="SSF58104">
    <property type="entry name" value="Methyl-accepting chemotaxis protein (MCP) signaling domain"/>
    <property type="match status" value="1"/>
</dbReference>
<dbReference type="EMBL" id="JAERTZ010000022">
    <property type="protein sequence ID" value="MBL1377673.1"/>
    <property type="molecule type" value="Genomic_DNA"/>
</dbReference>
<reference evidence="8" key="1">
    <citation type="submission" date="2021-01" db="EMBL/GenBank/DDBJ databases">
        <title>Genome public.</title>
        <authorList>
            <person name="Liu C."/>
            <person name="Sun Q."/>
        </authorList>
    </citation>
    <scope>NUCLEOTIDE SEQUENCE [LARGE SCALE GENOMIC DNA]</scope>
    <source>
        <strain evidence="8">CGMCC 1.18722</strain>
    </source>
</reference>
<name>A0ABS1QU71_9GAMM</name>
<feature type="domain" description="Methyl-accepting transducer" evidence="5">
    <location>
        <begin position="444"/>
        <end position="677"/>
    </location>
</feature>
<evidence type="ECO:0000256" key="2">
    <source>
        <dbReference type="ARBA" id="ARBA00023224"/>
    </source>
</evidence>
<dbReference type="InterPro" id="IPR004090">
    <property type="entry name" value="Chemotax_Me-accpt_rcpt"/>
</dbReference>
<comment type="similarity">
    <text evidence="3">Belongs to the methyl-accepting chemotaxis (MCP) protein family.</text>
</comment>
<dbReference type="Gene3D" id="1.10.287.950">
    <property type="entry name" value="Methyl-accepting chemotaxis protein"/>
    <property type="match status" value="1"/>
</dbReference>
<comment type="caution">
    <text evidence="7">The sequence shown here is derived from an EMBL/GenBank/DDBJ whole genome shotgun (WGS) entry which is preliminary data.</text>
</comment>